<dbReference type="OrthoDB" id="9934681at2"/>
<dbReference type="RefSeq" id="WP_093366450.1">
    <property type="nucleotide sequence ID" value="NZ_FNCW01000004.1"/>
</dbReference>
<accession>A0A1G7VV75</accession>
<dbReference type="AlphaFoldDB" id="A0A1G7VV75"/>
<dbReference type="Proteomes" id="UP000199296">
    <property type="component" value="Unassembled WGS sequence"/>
</dbReference>
<evidence type="ECO:0000256" key="1">
    <source>
        <dbReference type="SAM" id="Phobius"/>
    </source>
</evidence>
<keyword evidence="3" id="KW-1185">Reference proteome</keyword>
<feature type="transmembrane region" description="Helical" evidence="1">
    <location>
        <begin position="49"/>
        <end position="70"/>
    </location>
</feature>
<reference evidence="2 3" key="1">
    <citation type="submission" date="2016-10" db="EMBL/GenBank/DDBJ databases">
        <authorList>
            <person name="de Groot N.N."/>
        </authorList>
    </citation>
    <scope>NUCLEOTIDE SEQUENCE [LARGE SCALE GENOMIC DNA]</scope>
    <source>
        <strain evidence="2 3">DSM 19803</strain>
    </source>
</reference>
<organism evidence="2 3">
    <name type="scientific">Psychroflexus sediminis</name>
    <dbReference type="NCBI Taxonomy" id="470826"/>
    <lineage>
        <taxon>Bacteria</taxon>
        <taxon>Pseudomonadati</taxon>
        <taxon>Bacteroidota</taxon>
        <taxon>Flavobacteriia</taxon>
        <taxon>Flavobacteriales</taxon>
        <taxon>Flavobacteriaceae</taxon>
        <taxon>Psychroflexus</taxon>
    </lineage>
</organism>
<evidence type="ECO:0000313" key="2">
    <source>
        <dbReference type="EMBL" id="SDG62770.1"/>
    </source>
</evidence>
<feature type="transmembrane region" description="Helical" evidence="1">
    <location>
        <begin position="7"/>
        <end position="29"/>
    </location>
</feature>
<evidence type="ECO:0000313" key="3">
    <source>
        <dbReference type="Proteomes" id="UP000199296"/>
    </source>
</evidence>
<dbReference type="EMBL" id="FNCW01000004">
    <property type="protein sequence ID" value="SDG62770.1"/>
    <property type="molecule type" value="Genomic_DNA"/>
</dbReference>
<keyword evidence="1" id="KW-0472">Membrane</keyword>
<keyword evidence="1" id="KW-0812">Transmembrane</keyword>
<gene>
    <name evidence="2" type="ORF">SAMN04488027_104118</name>
</gene>
<protein>
    <submittedName>
        <fullName evidence="2">Uncharacterized protein</fullName>
    </submittedName>
</protein>
<name>A0A1G7VV75_9FLAO</name>
<proteinExistence type="predicted"/>
<dbReference type="STRING" id="470826.SAMN04488027_104118"/>
<sequence length="72" mass="8579">MSVLEKSIFVIAVGIFVYLWNKYAVTKLIEKFVKLNHQNRWLAKNENRIIAGIQLFYWLFYLLFILAVLVSK</sequence>
<keyword evidence="1" id="KW-1133">Transmembrane helix</keyword>